<dbReference type="Proteomes" id="UP001314170">
    <property type="component" value="Unassembled WGS sequence"/>
</dbReference>
<sequence>MNGGLEAEARFASRSPFHLFASKRRGSGGVSKGIMVIDRGKTKWGVGPRNYDDDIYRADGEEEEVQAVKFAPLGNSEATHHS</sequence>
<proteinExistence type="predicted"/>
<keyword evidence="2" id="KW-1185">Reference proteome</keyword>
<accession>A0AAV1RF62</accession>
<dbReference type="EMBL" id="CAWUPB010000913">
    <property type="protein sequence ID" value="CAK7332475.1"/>
    <property type="molecule type" value="Genomic_DNA"/>
</dbReference>
<gene>
    <name evidence="1" type="ORF">DCAF_LOCUS8998</name>
</gene>
<reference evidence="1 2" key="1">
    <citation type="submission" date="2024-01" db="EMBL/GenBank/DDBJ databases">
        <authorList>
            <person name="Waweru B."/>
        </authorList>
    </citation>
    <scope>NUCLEOTIDE SEQUENCE [LARGE SCALE GENOMIC DNA]</scope>
</reference>
<evidence type="ECO:0000313" key="2">
    <source>
        <dbReference type="Proteomes" id="UP001314170"/>
    </source>
</evidence>
<protein>
    <submittedName>
        <fullName evidence="1">Uncharacterized protein</fullName>
    </submittedName>
</protein>
<dbReference type="AlphaFoldDB" id="A0AAV1RF62"/>
<comment type="caution">
    <text evidence="1">The sequence shown here is derived from an EMBL/GenBank/DDBJ whole genome shotgun (WGS) entry which is preliminary data.</text>
</comment>
<evidence type="ECO:0000313" key="1">
    <source>
        <dbReference type="EMBL" id="CAK7332475.1"/>
    </source>
</evidence>
<organism evidence="1 2">
    <name type="scientific">Dovyalis caffra</name>
    <dbReference type="NCBI Taxonomy" id="77055"/>
    <lineage>
        <taxon>Eukaryota</taxon>
        <taxon>Viridiplantae</taxon>
        <taxon>Streptophyta</taxon>
        <taxon>Embryophyta</taxon>
        <taxon>Tracheophyta</taxon>
        <taxon>Spermatophyta</taxon>
        <taxon>Magnoliopsida</taxon>
        <taxon>eudicotyledons</taxon>
        <taxon>Gunneridae</taxon>
        <taxon>Pentapetalae</taxon>
        <taxon>rosids</taxon>
        <taxon>fabids</taxon>
        <taxon>Malpighiales</taxon>
        <taxon>Salicaceae</taxon>
        <taxon>Flacourtieae</taxon>
        <taxon>Dovyalis</taxon>
    </lineage>
</organism>
<name>A0AAV1RF62_9ROSI</name>